<reference evidence="1" key="1">
    <citation type="submission" date="2019-10" db="EMBL/GenBank/DDBJ databases">
        <authorList>
            <person name="Soares A.E.R."/>
            <person name="Aleixo A."/>
            <person name="Schneider P."/>
            <person name="Miyaki C.Y."/>
            <person name="Schneider M.P."/>
            <person name="Mello C."/>
            <person name="Vasconcelos A.T.R."/>
        </authorList>
    </citation>
    <scope>NUCLEOTIDE SEQUENCE</scope>
    <source>
        <tissue evidence="1">Muscle</tissue>
    </source>
</reference>
<keyword evidence="2" id="KW-1185">Reference proteome</keyword>
<evidence type="ECO:0000313" key="1">
    <source>
        <dbReference type="EMBL" id="KAJ7410337.1"/>
    </source>
</evidence>
<organism evidence="1 2">
    <name type="scientific">Willisornis vidua</name>
    <name type="common">Xingu scale-backed antbird</name>
    <dbReference type="NCBI Taxonomy" id="1566151"/>
    <lineage>
        <taxon>Eukaryota</taxon>
        <taxon>Metazoa</taxon>
        <taxon>Chordata</taxon>
        <taxon>Craniata</taxon>
        <taxon>Vertebrata</taxon>
        <taxon>Euteleostomi</taxon>
        <taxon>Archelosauria</taxon>
        <taxon>Archosauria</taxon>
        <taxon>Dinosauria</taxon>
        <taxon>Saurischia</taxon>
        <taxon>Theropoda</taxon>
        <taxon>Coelurosauria</taxon>
        <taxon>Aves</taxon>
        <taxon>Neognathae</taxon>
        <taxon>Neoaves</taxon>
        <taxon>Telluraves</taxon>
        <taxon>Australaves</taxon>
        <taxon>Passeriformes</taxon>
        <taxon>Thamnophilidae</taxon>
        <taxon>Willisornis</taxon>
    </lineage>
</organism>
<proteinExistence type="predicted"/>
<sequence length="183" mass="20538">MHVAVEKQSNSGRMSHILLTIAATQESVDHEVPFQHFSLKSQSHKKPELLKTAQVSPRIQIGKERRSICTRNFLRRKEVMRKVNNSNSLSLSSKERCSSHLIICCRAALRRFNTQSVLILGIAATHEQDLALGLVELHGVCMDPSLKPVKVFFLKHINSTSQLDTICILAEDASNPIIYAINK</sequence>
<dbReference type="EMBL" id="WHWB01034412">
    <property type="protein sequence ID" value="KAJ7410337.1"/>
    <property type="molecule type" value="Genomic_DNA"/>
</dbReference>
<protein>
    <recommendedName>
        <fullName evidence="3">Ribosomal protein L7Ae/L30e/S12e/Gadd45 domain-containing protein</fullName>
    </recommendedName>
</protein>
<evidence type="ECO:0000313" key="2">
    <source>
        <dbReference type="Proteomes" id="UP001145742"/>
    </source>
</evidence>
<dbReference type="Proteomes" id="UP001145742">
    <property type="component" value="Unassembled WGS sequence"/>
</dbReference>
<accession>A0ABQ9CW47</accession>
<gene>
    <name evidence="1" type="ORF">WISP_109300</name>
</gene>
<comment type="caution">
    <text evidence="1">The sequence shown here is derived from an EMBL/GenBank/DDBJ whole genome shotgun (WGS) entry which is preliminary data.</text>
</comment>
<name>A0ABQ9CW47_9PASS</name>
<evidence type="ECO:0008006" key="3">
    <source>
        <dbReference type="Google" id="ProtNLM"/>
    </source>
</evidence>